<keyword evidence="6" id="KW-1185">Reference proteome</keyword>
<dbReference type="Gene3D" id="2.60.120.10">
    <property type="entry name" value="Jelly Rolls"/>
    <property type="match status" value="1"/>
</dbReference>
<reference evidence="5 6" key="1">
    <citation type="submission" date="2015-04" db="EMBL/GenBank/DDBJ databases">
        <title>Whole genome shotgun sequence of Flavihumibacter petaseus NBRC 106054.</title>
        <authorList>
            <person name="Miyazawa S."/>
            <person name="Hosoyama A."/>
            <person name="Hashimoto M."/>
            <person name="Noguchi M."/>
            <person name="Tsuchikane K."/>
            <person name="Ohji S."/>
            <person name="Yamazoe A."/>
            <person name="Ichikawa N."/>
            <person name="Kimura A."/>
            <person name="Fujita N."/>
        </authorList>
    </citation>
    <scope>NUCLEOTIDE SEQUENCE [LARGE SCALE GENOMIC DNA]</scope>
    <source>
        <strain evidence="5 6">NBRC 106054</strain>
    </source>
</reference>
<dbReference type="InterPro" id="IPR020449">
    <property type="entry name" value="Tscrpt_reg_AraC-type_HTH"/>
</dbReference>
<dbReference type="EMBL" id="BBWV01000001">
    <property type="protein sequence ID" value="GAO42783.1"/>
    <property type="molecule type" value="Genomic_DNA"/>
</dbReference>
<dbReference type="PROSITE" id="PS00041">
    <property type="entry name" value="HTH_ARAC_FAMILY_1"/>
    <property type="match status" value="1"/>
</dbReference>
<organism evidence="5 6">
    <name type="scientific">Flavihumibacter petaseus NBRC 106054</name>
    <dbReference type="NCBI Taxonomy" id="1220578"/>
    <lineage>
        <taxon>Bacteria</taxon>
        <taxon>Pseudomonadati</taxon>
        <taxon>Bacteroidota</taxon>
        <taxon>Chitinophagia</taxon>
        <taxon>Chitinophagales</taxon>
        <taxon>Chitinophagaceae</taxon>
        <taxon>Flavihumibacter</taxon>
    </lineage>
</organism>
<dbReference type="Proteomes" id="UP000033121">
    <property type="component" value="Unassembled WGS sequence"/>
</dbReference>
<evidence type="ECO:0000313" key="6">
    <source>
        <dbReference type="Proteomes" id="UP000033121"/>
    </source>
</evidence>
<dbReference type="InterPro" id="IPR018062">
    <property type="entry name" value="HTH_AraC-typ_CS"/>
</dbReference>
<dbReference type="PRINTS" id="PR00032">
    <property type="entry name" value="HTHARAC"/>
</dbReference>
<dbReference type="PANTHER" id="PTHR43280">
    <property type="entry name" value="ARAC-FAMILY TRANSCRIPTIONAL REGULATOR"/>
    <property type="match status" value="1"/>
</dbReference>
<dbReference type="GO" id="GO:0043565">
    <property type="term" value="F:sequence-specific DNA binding"/>
    <property type="evidence" value="ECO:0007669"/>
    <property type="project" value="InterPro"/>
</dbReference>
<evidence type="ECO:0000256" key="2">
    <source>
        <dbReference type="ARBA" id="ARBA00023125"/>
    </source>
</evidence>
<dbReference type="InterPro" id="IPR014710">
    <property type="entry name" value="RmlC-like_jellyroll"/>
</dbReference>
<comment type="caution">
    <text evidence="5">The sequence shown here is derived from an EMBL/GenBank/DDBJ whole genome shotgun (WGS) entry which is preliminary data.</text>
</comment>
<keyword evidence="2" id="KW-0238">DNA-binding</keyword>
<dbReference type="InterPro" id="IPR009057">
    <property type="entry name" value="Homeodomain-like_sf"/>
</dbReference>
<proteinExistence type="predicted"/>
<gene>
    <name evidence="5" type="ORF">FPE01S_01_18010</name>
</gene>
<dbReference type="OrthoDB" id="745435at2"/>
<protein>
    <submittedName>
        <fullName evidence="5">Putative AraC family transcriptional regulator</fullName>
    </submittedName>
</protein>
<dbReference type="GO" id="GO:0003700">
    <property type="term" value="F:DNA-binding transcription factor activity"/>
    <property type="evidence" value="ECO:0007669"/>
    <property type="project" value="InterPro"/>
</dbReference>
<keyword evidence="3" id="KW-0804">Transcription</keyword>
<evidence type="ECO:0000256" key="3">
    <source>
        <dbReference type="ARBA" id="ARBA00023163"/>
    </source>
</evidence>
<accession>A0A0E9MZ22</accession>
<dbReference type="STRING" id="1220578.FPE01S_01_18010"/>
<dbReference type="PROSITE" id="PS01124">
    <property type="entry name" value="HTH_ARAC_FAMILY_2"/>
    <property type="match status" value="1"/>
</dbReference>
<evidence type="ECO:0000256" key="1">
    <source>
        <dbReference type="ARBA" id="ARBA00023015"/>
    </source>
</evidence>
<evidence type="ECO:0000313" key="5">
    <source>
        <dbReference type="EMBL" id="GAO42783.1"/>
    </source>
</evidence>
<dbReference type="AlphaFoldDB" id="A0A0E9MZ22"/>
<dbReference type="SMART" id="SM00342">
    <property type="entry name" value="HTH_ARAC"/>
    <property type="match status" value="1"/>
</dbReference>
<dbReference type="PANTHER" id="PTHR43280:SF27">
    <property type="entry name" value="TRANSCRIPTIONAL REGULATOR MTLR"/>
    <property type="match status" value="1"/>
</dbReference>
<keyword evidence="1" id="KW-0805">Transcription regulation</keyword>
<dbReference type="InterPro" id="IPR018060">
    <property type="entry name" value="HTH_AraC"/>
</dbReference>
<dbReference type="Gene3D" id="1.10.10.60">
    <property type="entry name" value="Homeodomain-like"/>
    <property type="match status" value="2"/>
</dbReference>
<dbReference type="RefSeq" id="WP_046368390.1">
    <property type="nucleotide sequence ID" value="NZ_BBWV01000001.1"/>
</dbReference>
<sequence>MKPVFARIPEDLSREAFALREIDLPYFSTEFHFHKECQLVYVVESDGRRIIGDSVESFYSDELILLGPDIPHVWHNDKQYFETGGLEKHARSIALFFDPEKLLGALAPLTPLKHLELTLQQARRGMKFKGTAKERLRDLLFNMAALKELERLSCLIAILHTISHTPDYELLASEGYINTYQSTDNDRIHKVFKYVFDNFSREIALDEVCSLVNMNKQAFCRYFKSRTQKTFVHFVNEVRISQACKLLSEGEQPIASLAYDCGFNSLSNFNRIFRESRGVTPREYKKSLSA</sequence>
<evidence type="ECO:0000259" key="4">
    <source>
        <dbReference type="PROSITE" id="PS01124"/>
    </source>
</evidence>
<name>A0A0E9MZ22_9BACT</name>
<dbReference type="Pfam" id="PF12833">
    <property type="entry name" value="HTH_18"/>
    <property type="match status" value="1"/>
</dbReference>
<feature type="domain" description="HTH araC/xylS-type" evidence="4">
    <location>
        <begin position="189"/>
        <end position="287"/>
    </location>
</feature>
<dbReference type="SUPFAM" id="SSF46689">
    <property type="entry name" value="Homeodomain-like"/>
    <property type="match status" value="2"/>
</dbReference>